<dbReference type="Proteomes" id="UP000054485">
    <property type="component" value="Unassembled WGS sequence"/>
</dbReference>
<protein>
    <recommendedName>
        <fullName evidence="5">Diaminopimelate epimerase-like protein</fullName>
    </recommendedName>
</protein>
<dbReference type="PIRSF" id="PIRSF016184">
    <property type="entry name" value="PhzC_PhzF"/>
    <property type="match status" value="1"/>
</dbReference>
<reference evidence="3 4" key="1">
    <citation type="submission" date="2014-04" db="EMBL/GenBank/DDBJ databases">
        <authorList>
            <consortium name="DOE Joint Genome Institute"/>
            <person name="Kuo A."/>
            <person name="Ruytinx J."/>
            <person name="Rineau F."/>
            <person name="Colpaert J."/>
            <person name="Kohler A."/>
            <person name="Nagy L.G."/>
            <person name="Floudas D."/>
            <person name="Copeland A."/>
            <person name="Barry K.W."/>
            <person name="Cichocki N."/>
            <person name="Veneault-Fourrey C."/>
            <person name="LaButti K."/>
            <person name="Lindquist E.A."/>
            <person name="Lipzen A."/>
            <person name="Lundell T."/>
            <person name="Morin E."/>
            <person name="Murat C."/>
            <person name="Sun H."/>
            <person name="Tunlid A."/>
            <person name="Henrissat B."/>
            <person name="Grigoriev I.V."/>
            <person name="Hibbett D.S."/>
            <person name="Martin F."/>
            <person name="Nordberg H.P."/>
            <person name="Cantor M.N."/>
            <person name="Hua S.X."/>
        </authorList>
    </citation>
    <scope>NUCLEOTIDE SEQUENCE [LARGE SCALE GENOMIC DNA]</scope>
    <source>
        <strain evidence="3 4">UH-Slu-Lm8-n1</strain>
    </source>
</reference>
<evidence type="ECO:0000256" key="1">
    <source>
        <dbReference type="ARBA" id="ARBA00008270"/>
    </source>
</evidence>
<dbReference type="InParanoid" id="A0A0C9ZZR1"/>
<dbReference type="GO" id="GO:0005737">
    <property type="term" value="C:cytoplasm"/>
    <property type="evidence" value="ECO:0007669"/>
    <property type="project" value="TreeGrafter"/>
</dbReference>
<reference evidence="4" key="2">
    <citation type="submission" date="2015-01" db="EMBL/GenBank/DDBJ databases">
        <title>Evolutionary Origins and Diversification of the Mycorrhizal Mutualists.</title>
        <authorList>
            <consortium name="DOE Joint Genome Institute"/>
            <consortium name="Mycorrhizal Genomics Consortium"/>
            <person name="Kohler A."/>
            <person name="Kuo A."/>
            <person name="Nagy L.G."/>
            <person name="Floudas D."/>
            <person name="Copeland A."/>
            <person name="Barry K.W."/>
            <person name="Cichocki N."/>
            <person name="Veneault-Fourrey C."/>
            <person name="LaButti K."/>
            <person name="Lindquist E.A."/>
            <person name="Lipzen A."/>
            <person name="Lundell T."/>
            <person name="Morin E."/>
            <person name="Murat C."/>
            <person name="Riley R."/>
            <person name="Ohm R."/>
            <person name="Sun H."/>
            <person name="Tunlid A."/>
            <person name="Henrissat B."/>
            <person name="Grigoriev I.V."/>
            <person name="Hibbett D.S."/>
            <person name="Martin F."/>
        </authorList>
    </citation>
    <scope>NUCLEOTIDE SEQUENCE [LARGE SCALE GENOMIC DNA]</scope>
    <source>
        <strain evidence="4">UH-Slu-Lm8-n1</strain>
    </source>
</reference>
<gene>
    <name evidence="3" type="ORF">CY34DRAFT_812517</name>
</gene>
<evidence type="ECO:0000313" key="3">
    <source>
        <dbReference type="EMBL" id="KIK34981.1"/>
    </source>
</evidence>
<dbReference type="HOGENOM" id="CLU_048756_2_2_1"/>
<dbReference type="GO" id="GO:0016853">
    <property type="term" value="F:isomerase activity"/>
    <property type="evidence" value="ECO:0007669"/>
    <property type="project" value="UniProtKB-KW"/>
</dbReference>
<comment type="similarity">
    <text evidence="1">Belongs to the PhzF family.</text>
</comment>
<dbReference type="EMBL" id="KN835679">
    <property type="protein sequence ID" value="KIK34981.1"/>
    <property type="molecule type" value="Genomic_DNA"/>
</dbReference>
<dbReference type="SUPFAM" id="SSF54506">
    <property type="entry name" value="Diaminopimelate epimerase-like"/>
    <property type="match status" value="1"/>
</dbReference>
<accession>A0A0C9ZZR1</accession>
<evidence type="ECO:0008006" key="5">
    <source>
        <dbReference type="Google" id="ProtNLM"/>
    </source>
</evidence>
<dbReference type="STRING" id="930992.A0A0C9ZZR1"/>
<sequence length="301" mass="32875">MSTYPYVIINAFARTSFGGNPAVIIALPPNTLSQPQTFSEETMIKTSLAFAQPMAVFLSLSPEDSTLIDVRFYLGTLAPLICGHATLAAVKALCTNALPSLGQWGPEVKLRTKEGLIISARSITESGSEEDKYEITLPATPVATVPDVEIDRIASVFSEAAGRNVQVEYAARGEGKMGNYLMVVVGPDENVGDMKLDCEVLRKTSYSINILTNVTPDAEQVFVSRMFAPAEGLPEDHVCGSAHTLLVPYWATRLEKKNQEEMYVRQVSPRGGELWVSWDQERSLVRLKGHAKAFGKGDFTI</sequence>
<dbReference type="PANTHER" id="PTHR13774">
    <property type="entry name" value="PHENAZINE BIOSYNTHESIS PROTEIN"/>
    <property type="match status" value="1"/>
</dbReference>
<organism evidence="3 4">
    <name type="scientific">Suillus luteus UH-Slu-Lm8-n1</name>
    <dbReference type="NCBI Taxonomy" id="930992"/>
    <lineage>
        <taxon>Eukaryota</taxon>
        <taxon>Fungi</taxon>
        <taxon>Dikarya</taxon>
        <taxon>Basidiomycota</taxon>
        <taxon>Agaricomycotina</taxon>
        <taxon>Agaricomycetes</taxon>
        <taxon>Agaricomycetidae</taxon>
        <taxon>Boletales</taxon>
        <taxon>Suillineae</taxon>
        <taxon>Suillaceae</taxon>
        <taxon>Suillus</taxon>
    </lineage>
</organism>
<keyword evidence="4" id="KW-1185">Reference proteome</keyword>
<evidence type="ECO:0000313" key="4">
    <source>
        <dbReference type="Proteomes" id="UP000054485"/>
    </source>
</evidence>
<dbReference type="PANTHER" id="PTHR13774:SF17">
    <property type="entry name" value="PHENAZINE BIOSYNTHESIS-LIKE DOMAIN-CONTAINING PROTEIN"/>
    <property type="match status" value="1"/>
</dbReference>
<keyword evidence="2" id="KW-0413">Isomerase</keyword>
<dbReference type="Gene3D" id="3.10.310.10">
    <property type="entry name" value="Diaminopimelate Epimerase, Chain A, domain 1"/>
    <property type="match status" value="2"/>
</dbReference>
<name>A0A0C9ZZR1_9AGAM</name>
<dbReference type="Pfam" id="PF02567">
    <property type="entry name" value="PhzC-PhzF"/>
    <property type="match status" value="1"/>
</dbReference>
<dbReference type="OrthoDB" id="75169at2759"/>
<proteinExistence type="inferred from homology"/>
<dbReference type="InterPro" id="IPR003719">
    <property type="entry name" value="Phenazine_PhzF-like"/>
</dbReference>
<dbReference type="AlphaFoldDB" id="A0A0C9ZZR1"/>
<evidence type="ECO:0000256" key="2">
    <source>
        <dbReference type="ARBA" id="ARBA00023235"/>
    </source>
</evidence>